<dbReference type="Proteomes" id="UP000253729">
    <property type="component" value="Unassembled WGS sequence"/>
</dbReference>
<accession>A0A3F3PXG4</accession>
<proteinExistence type="predicted"/>
<evidence type="ECO:0000313" key="1">
    <source>
        <dbReference type="EMBL" id="RDH31575.1"/>
    </source>
</evidence>
<sequence>MCMFRTRRRMTFDAGAAFFFSEGTSAGVCFKGVKLNNNLNSKRSSAYFFLLLCRSTSRAGPVGRRWRDVR</sequence>
<dbReference type="EMBL" id="KZ852054">
    <property type="protein sequence ID" value="RDH31575.1"/>
    <property type="molecule type" value="Genomic_DNA"/>
</dbReference>
<dbReference type="GeneID" id="38144474"/>
<dbReference type="AlphaFoldDB" id="A0A3F3PXG4"/>
<organism evidence="1 2">
    <name type="scientific">Aspergillus welwitschiae</name>
    <dbReference type="NCBI Taxonomy" id="1341132"/>
    <lineage>
        <taxon>Eukaryota</taxon>
        <taxon>Fungi</taxon>
        <taxon>Dikarya</taxon>
        <taxon>Ascomycota</taxon>
        <taxon>Pezizomycotina</taxon>
        <taxon>Eurotiomycetes</taxon>
        <taxon>Eurotiomycetidae</taxon>
        <taxon>Eurotiales</taxon>
        <taxon>Aspergillaceae</taxon>
        <taxon>Aspergillus</taxon>
        <taxon>Aspergillus subgen. Circumdati</taxon>
    </lineage>
</organism>
<reference evidence="1 2" key="1">
    <citation type="submission" date="2018-07" db="EMBL/GenBank/DDBJ databases">
        <title>The genomes of Aspergillus section Nigri reveals drivers in fungal speciation.</title>
        <authorList>
            <consortium name="DOE Joint Genome Institute"/>
            <person name="Vesth T.C."/>
            <person name="Nybo J."/>
            <person name="Theobald S."/>
            <person name="Brandl J."/>
            <person name="Frisvad J.C."/>
            <person name="Nielsen K.F."/>
            <person name="Lyhne E.K."/>
            <person name="Kogle M.E."/>
            <person name="Kuo A."/>
            <person name="Riley R."/>
            <person name="Clum A."/>
            <person name="Nolan M."/>
            <person name="Lipzen A."/>
            <person name="Salamov A."/>
            <person name="Henrissat B."/>
            <person name="Wiebenga A."/>
            <person name="De vries R.P."/>
            <person name="Grigoriev I.V."/>
            <person name="Mortensen U.H."/>
            <person name="Andersen M.R."/>
            <person name="Baker S.E."/>
        </authorList>
    </citation>
    <scope>NUCLEOTIDE SEQUENCE [LARGE SCALE GENOMIC DNA]</scope>
    <source>
        <strain evidence="1 2">CBS 139.54b</strain>
    </source>
</reference>
<gene>
    <name evidence="1" type="ORF">BDQ94DRAFT_58800</name>
</gene>
<name>A0A3F3PXG4_9EURO</name>
<protein>
    <submittedName>
        <fullName evidence="1">Uncharacterized protein</fullName>
    </submittedName>
</protein>
<dbReference type="RefSeq" id="XP_026624597.1">
    <property type="nucleotide sequence ID" value="XM_026776118.1"/>
</dbReference>
<keyword evidence="2" id="KW-1185">Reference proteome</keyword>
<evidence type="ECO:0000313" key="2">
    <source>
        <dbReference type="Proteomes" id="UP000253729"/>
    </source>
</evidence>